<feature type="region of interest" description="Disordered" evidence="1">
    <location>
        <begin position="48"/>
        <end position="67"/>
    </location>
</feature>
<protein>
    <submittedName>
        <fullName evidence="2">Uncharacterized protein</fullName>
    </submittedName>
</protein>
<reference evidence="2 3" key="2">
    <citation type="journal article" date="2023" name="Mol. Biol. Evol.">
        <title>Genomics of Secondarily Temperate Adaptation in the Only Non-Antarctic Icefish.</title>
        <authorList>
            <person name="Rivera-Colon A.G."/>
            <person name="Rayamajhi N."/>
            <person name="Minhas B.F."/>
            <person name="Madrigal G."/>
            <person name="Bilyk K.T."/>
            <person name="Yoon V."/>
            <person name="Hune M."/>
            <person name="Gregory S."/>
            <person name="Cheng C.H.C."/>
            <person name="Catchen J.M."/>
        </authorList>
    </citation>
    <scope>NUCLEOTIDE SEQUENCE [LARGE SCALE GENOMIC DNA]</scope>
    <source>
        <strain evidence="2">JMC-PN-2008</strain>
    </source>
</reference>
<name>A0AAN8AYC6_ELEMC</name>
<dbReference type="AlphaFoldDB" id="A0AAN8AYC6"/>
<proteinExistence type="predicted"/>
<reference evidence="2 3" key="1">
    <citation type="journal article" date="2023" name="Genes (Basel)">
        <title>Chromosome-Level Genome Assembly and Circadian Gene Repertoire of the Patagonia Blennie Eleginops maclovinus-The Closest Ancestral Proxy of Antarctic Cryonotothenioids.</title>
        <authorList>
            <person name="Cheng C.C."/>
            <person name="Rivera-Colon A.G."/>
            <person name="Minhas B.F."/>
            <person name="Wilson L."/>
            <person name="Rayamajhi N."/>
            <person name="Vargas-Chacoff L."/>
            <person name="Catchen J.M."/>
        </authorList>
    </citation>
    <scope>NUCLEOTIDE SEQUENCE [LARGE SCALE GENOMIC DNA]</scope>
    <source>
        <strain evidence="2">JMC-PN-2008</strain>
    </source>
</reference>
<gene>
    <name evidence="2" type="ORF">PBY51_018634</name>
</gene>
<organism evidence="2 3">
    <name type="scientific">Eleginops maclovinus</name>
    <name type="common">Patagonian blennie</name>
    <name type="synonym">Eleginus maclovinus</name>
    <dbReference type="NCBI Taxonomy" id="56733"/>
    <lineage>
        <taxon>Eukaryota</taxon>
        <taxon>Metazoa</taxon>
        <taxon>Chordata</taxon>
        <taxon>Craniata</taxon>
        <taxon>Vertebrata</taxon>
        <taxon>Euteleostomi</taxon>
        <taxon>Actinopterygii</taxon>
        <taxon>Neopterygii</taxon>
        <taxon>Teleostei</taxon>
        <taxon>Neoteleostei</taxon>
        <taxon>Acanthomorphata</taxon>
        <taxon>Eupercaria</taxon>
        <taxon>Perciformes</taxon>
        <taxon>Notothenioidei</taxon>
        <taxon>Eleginopidae</taxon>
        <taxon>Eleginops</taxon>
    </lineage>
</organism>
<comment type="caution">
    <text evidence="2">The sequence shown here is derived from an EMBL/GenBank/DDBJ whole genome shotgun (WGS) entry which is preliminary data.</text>
</comment>
<accession>A0AAN8AYC6</accession>
<dbReference type="Proteomes" id="UP001346869">
    <property type="component" value="Unassembled WGS sequence"/>
</dbReference>
<evidence type="ECO:0000313" key="2">
    <source>
        <dbReference type="EMBL" id="KAK5873608.1"/>
    </source>
</evidence>
<evidence type="ECO:0000313" key="3">
    <source>
        <dbReference type="Proteomes" id="UP001346869"/>
    </source>
</evidence>
<sequence>MGTKQADNAARLSLPCSGNKQAGRLSCGTVIPIIRWQLMRHVAALHKSKRELRMHQTSSGREHREQG</sequence>
<evidence type="ECO:0000256" key="1">
    <source>
        <dbReference type="SAM" id="MobiDB-lite"/>
    </source>
</evidence>
<dbReference type="EMBL" id="JAUZQC010000003">
    <property type="protein sequence ID" value="KAK5873608.1"/>
    <property type="molecule type" value="Genomic_DNA"/>
</dbReference>
<keyword evidence="3" id="KW-1185">Reference proteome</keyword>